<dbReference type="Gene3D" id="3.20.20.300">
    <property type="entry name" value="Glycoside hydrolase, family 3, N-terminal domain"/>
    <property type="match status" value="1"/>
</dbReference>
<feature type="binding site" evidence="10">
    <location>
        <begin position="163"/>
        <end position="164"/>
    </location>
    <ligand>
        <name>substrate</name>
    </ligand>
</feature>
<comment type="function">
    <text evidence="10">Plays a role in peptidoglycan recycling by cleaving the terminal beta-1,4-linked N-acetylglucosamine (GlcNAc) from peptide-linked peptidoglycan fragments, giving rise to free GlcNAc, anhydro-N-acetylmuramic acid and anhydro-N-acetylmuramic acid-linked peptides.</text>
</comment>
<feature type="domain" description="Glycoside hydrolase family 3 N-terminal" evidence="11">
    <location>
        <begin position="11"/>
        <end position="294"/>
    </location>
</feature>
<evidence type="ECO:0000256" key="4">
    <source>
        <dbReference type="ARBA" id="ARBA00022801"/>
    </source>
</evidence>
<dbReference type="GO" id="GO:0008360">
    <property type="term" value="P:regulation of cell shape"/>
    <property type="evidence" value="ECO:0007669"/>
    <property type="project" value="UniProtKB-KW"/>
</dbReference>
<feature type="active site" description="Proton donor/acceptor" evidence="10">
    <location>
        <position position="176"/>
    </location>
</feature>
<dbReference type="RefSeq" id="WP_014161123.1">
    <property type="nucleotide sequence ID" value="NC_016147.2"/>
</dbReference>
<comment type="catalytic activity">
    <reaction evidence="1 10">
        <text>Hydrolysis of terminal non-reducing N-acetyl-D-hexosamine residues in N-acetyl-beta-D-hexosaminides.</text>
        <dbReference type="EC" id="3.2.1.52"/>
    </reaction>
</comment>
<keyword evidence="9 10" id="KW-0961">Cell wall biogenesis/degradation</keyword>
<dbReference type="GO" id="GO:0051301">
    <property type="term" value="P:cell division"/>
    <property type="evidence" value="ECO:0007669"/>
    <property type="project" value="UniProtKB-KW"/>
</dbReference>
<evidence type="ECO:0000256" key="3">
    <source>
        <dbReference type="ARBA" id="ARBA00022618"/>
    </source>
</evidence>
<dbReference type="InterPro" id="IPR017853">
    <property type="entry name" value="GH"/>
</dbReference>
<comment type="similarity">
    <text evidence="10">Belongs to the glycosyl hydrolase 3 family. NagZ subfamily.</text>
</comment>
<dbReference type="PANTHER" id="PTHR30480">
    <property type="entry name" value="BETA-HEXOSAMINIDASE-RELATED"/>
    <property type="match status" value="1"/>
</dbReference>
<evidence type="ECO:0000256" key="1">
    <source>
        <dbReference type="ARBA" id="ARBA00001231"/>
    </source>
</evidence>
<evidence type="ECO:0000256" key="7">
    <source>
        <dbReference type="ARBA" id="ARBA00023295"/>
    </source>
</evidence>
<dbReference type="GO" id="GO:0005737">
    <property type="term" value="C:cytoplasm"/>
    <property type="evidence" value="ECO:0007669"/>
    <property type="project" value="UniProtKB-SubCell"/>
</dbReference>
<dbReference type="HAMAP" id="MF_00364">
    <property type="entry name" value="NagZ"/>
    <property type="match status" value="1"/>
</dbReference>
<dbReference type="GO" id="GO:0009254">
    <property type="term" value="P:peptidoglycan turnover"/>
    <property type="evidence" value="ECO:0007669"/>
    <property type="project" value="UniProtKB-UniRule"/>
</dbReference>
<evidence type="ECO:0000256" key="6">
    <source>
        <dbReference type="ARBA" id="ARBA00022984"/>
    </source>
</evidence>
<dbReference type="InterPro" id="IPR001764">
    <property type="entry name" value="Glyco_hydro_3_N"/>
</dbReference>
<name>G7UQE7_PSEUP</name>
<dbReference type="SUPFAM" id="SSF51445">
    <property type="entry name" value="(Trans)glycosidases"/>
    <property type="match status" value="1"/>
</dbReference>
<gene>
    <name evidence="10" type="primary">nagZ</name>
    <name evidence="12" type="ordered locus">DSC_11530</name>
</gene>
<feature type="site" description="Important for catalytic activity" evidence="10">
    <location>
        <position position="174"/>
    </location>
</feature>
<sequence length="333" mass="35241">MLAIGIAGTELAAHEHHWLQHDAVAGVVLFARNFISRQQVSELSAAIRAAVPRPLLICVDQEGGRVQRFGDGYATLPPLQVFGDLYATDPAGALELAREHAWLMASQVRASGVDLSFAPVVDLGRGNKAIGSRAFHADPQVVAAFTRAYVRGMHEADMAATLKHFPGHGTVAEDTHLDSAVDPRPLAVLQAEDLVPFAAGIQAGADAVMMAHVVYPAVAPEPAGCSPRWIHLLRQDMGFRGVVFSDDISMAAAHAAGGVAQRVTRHLDAGCDVVLACQPEVVEDALRAVQDRSLNTAALIGLIGRGPRAWEGLLADTRYDTALARLPSSKGTA</sequence>
<dbReference type="UniPathway" id="UPA00544"/>
<accession>G7UQE7</accession>
<keyword evidence="5 10" id="KW-0133">Cell shape</keyword>
<dbReference type="KEGG" id="psd:DSC_11530"/>
<comment type="pathway">
    <text evidence="10">Cell wall biogenesis; peptidoglycan recycling.</text>
</comment>
<dbReference type="OrthoDB" id="9786661at2"/>
<evidence type="ECO:0000256" key="9">
    <source>
        <dbReference type="ARBA" id="ARBA00023316"/>
    </source>
</evidence>
<dbReference type="GO" id="GO:0071555">
    <property type="term" value="P:cell wall organization"/>
    <property type="evidence" value="ECO:0007669"/>
    <property type="project" value="UniProtKB-KW"/>
</dbReference>
<evidence type="ECO:0000256" key="5">
    <source>
        <dbReference type="ARBA" id="ARBA00022960"/>
    </source>
</evidence>
<comment type="subcellular location">
    <subcellularLocation>
        <location evidence="10">Cytoplasm</location>
    </subcellularLocation>
</comment>
<proteinExistence type="inferred from homology"/>
<dbReference type="EMBL" id="CP003093">
    <property type="protein sequence ID" value="AER56950.1"/>
    <property type="molecule type" value="Genomic_DNA"/>
</dbReference>
<reference evidence="12 13" key="1">
    <citation type="journal article" date="2012" name="J. Bacteriol.">
        <title>Complete Genome Sequence of the BTEX-Degrading Bacterium Pseudoxanthomonas spadix BD-a59.</title>
        <authorList>
            <person name="Lee S.H."/>
            <person name="Jin H.M."/>
            <person name="Lee H.J."/>
            <person name="Kim J.M."/>
            <person name="Jeon C.O."/>
        </authorList>
    </citation>
    <scope>NUCLEOTIDE SEQUENCE [LARGE SCALE GENOMIC DNA]</scope>
    <source>
        <strain evidence="12 13">BD-a59</strain>
    </source>
</reference>
<organism evidence="12 13">
    <name type="scientific">Pseudoxanthomonas spadix (strain BD-a59)</name>
    <dbReference type="NCBI Taxonomy" id="1045855"/>
    <lineage>
        <taxon>Bacteria</taxon>
        <taxon>Pseudomonadati</taxon>
        <taxon>Pseudomonadota</taxon>
        <taxon>Gammaproteobacteria</taxon>
        <taxon>Lysobacterales</taxon>
        <taxon>Lysobacteraceae</taxon>
        <taxon>Pseudoxanthomonas</taxon>
    </lineage>
</organism>
<dbReference type="eggNOG" id="COG1472">
    <property type="taxonomic scope" value="Bacteria"/>
</dbReference>
<keyword evidence="6 10" id="KW-0573">Peptidoglycan synthesis</keyword>
<feature type="binding site" evidence="10">
    <location>
        <position position="60"/>
    </location>
    <ligand>
        <name>substrate</name>
    </ligand>
</feature>
<keyword evidence="8 10" id="KW-0131">Cell cycle</keyword>
<dbReference type="EC" id="3.2.1.52" evidence="10"/>
<keyword evidence="4 10" id="KW-0378">Hydrolase</keyword>
<dbReference type="PANTHER" id="PTHR30480:SF13">
    <property type="entry name" value="BETA-HEXOSAMINIDASE"/>
    <property type="match status" value="1"/>
</dbReference>
<evidence type="ECO:0000256" key="2">
    <source>
        <dbReference type="ARBA" id="ARBA00022490"/>
    </source>
</evidence>
<evidence type="ECO:0000256" key="10">
    <source>
        <dbReference type="HAMAP-Rule" id="MF_00364"/>
    </source>
</evidence>
<feature type="binding site" evidence="10">
    <location>
        <position position="133"/>
    </location>
    <ligand>
        <name>substrate</name>
    </ligand>
</feature>
<dbReference type="InterPro" id="IPR036962">
    <property type="entry name" value="Glyco_hydro_3_N_sf"/>
</dbReference>
<dbReference type="HOGENOM" id="CLU_008392_0_0_6"/>
<dbReference type="PROSITE" id="PS00775">
    <property type="entry name" value="GLYCOSYL_HYDROL_F3"/>
    <property type="match status" value="1"/>
</dbReference>
<evidence type="ECO:0000313" key="12">
    <source>
        <dbReference type="EMBL" id="AER56950.1"/>
    </source>
</evidence>
<evidence type="ECO:0000313" key="13">
    <source>
        <dbReference type="Proteomes" id="UP000005870"/>
    </source>
</evidence>
<keyword evidence="13" id="KW-1185">Reference proteome</keyword>
<dbReference type="InterPro" id="IPR022956">
    <property type="entry name" value="Beta_hexosaminidase_bac"/>
</dbReference>
<keyword evidence="2 10" id="KW-0963">Cytoplasm</keyword>
<protein>
    <recommendedName>
        <fullName evidence="10">Beta-hexosaminidase</fullName>
        <ecNumber evidence="10">3.2.1.52</ecNumber>
    </recommendedName>
    <alternativeName>
        <fullName evidence="10">Beta-N-acetylhexosaminidase</fullName>
    </alternativeName>
    <alternativeName>
        <fullName evidence="10">N-acetyl-beta-glucosaminidase</fullName>
    </alternativeName>
</protein>
<feature type="binding site" evidence="10">
    <location>
        <position position="68"/>
    </location>
    <ligand>
        <name>substrate</name>
    </ligand>
</feature>
<dbReference type="Pfam" id="PF00933">
    <property type="entry name" value="Glyco_hydro_3"/>
    <property type="match status" value="1"/>
</dbReference>
<keyword evidence="7 10" id="KW-0326">Glycosidase</keyword>
<dbReference type="NCBIfam" id="NF003740">
    <property type="entry name" value="PRK05337.1"/>
    <property type="match status" value="1"/>
</dbReference>
<dbReference type="AlphaFoldDB" id="G7UQE7"/>
<feature type="active site" description="Nucleophile" evidence="10">
    <location>
        <position position="246"/>
    </location>
</feature>
<dbReference type="GO" id="GO:0004563">
    <property type="term" value="F:beta-N-acetylhexosaminidase activity"/>
    <property type="evidence" value="ECO:0007669"/>
    <property type="project" value="UniProtKB-UniRule"/>
</dbReference>
<keyword evidence="3 10" id="KW-0132">Cell division</keyword>
<dbReference type="GO" id="GO:0009252">
    <property type="term" value="P:peptidoglycan biosynthetic process"/>
    <property type="evidence" value="ECO:0007669"/>
    <property type="project" value="UniProtKB-KW"/>
</dbReference>
<dbReference type="InterPro" id="IPR019800">
    <property type="entry name" value="Glyco_hydro_3_AS"/>
</dbReference>
<dbReference type="Proteomes" id="UP000005870">
    <property type="component" value="Chromosome"/>
</dbReference>
<dbReference type="GO" id="GO:0005975">
    <property type="term" value="P:carbohydrate metabolic process"/>
    <property type="evidence" value="ECO:0007669"/>
    <property type="project" value="InterPro"/>
</dbReference>
<dbReference type="InterPro" id="IPR050226">
    <property type="entry name" value="NagZ_Beta-hexosaminidase"/>
</dbReference>
<evidence type="ECO:0000259" key="11">
    <source>
        <dbReference type="Pfam" id="PF00933"/>
    </source>
</evidence>
<dbReference type="STRING" id="1045855.DSC_11530"/>
<evidence type="ECO:0000256" key="8">
    <source>
        <dbReference type="ARBA" id="ARBA00023306"/>
    </source>
</evidence>